<dbReference type="Proteomes" id="UP000027265">
    <property type="component" value="Unassembled WGS sequence"/>
</dbReference>
<evidence type="ECO:0000256" key="1">
    <source>
        <dbReference type="SAM" id="MobiDB-lite"/>
    </source>
</evidence>
<feature type="region of interest" description="Disordered" evidence="1">
    <location>
        <begin position="483"/>
        <end position="508"/>
    </location>
</feature>
<proteinExistence type="predicted"/>
<dbReference type="SUPFAM" id="SSF52047">
    <property type="entry name" value="RNI-like"/>
    <property type="match status" value="1"/>
</dbReference>
<dbReference type="STRING" id="933084.A0A067PML3"/>
<dbReference type="HOGENOM" id="CLU_020999_3_1_1"/>
<dbReference type="InterPro" id="IPR032675">
    <property type="entry name" value="LRR_dom_sf"/>
</dbReference>
<sequence>MGDANAADLPKILEEEAALHHEADVLRERLTVVEARLAAAQARKAIYAPVYRLPVELLSAIFKIGHFEHGELFKAGNYWKFKFRGTICLVSRRFRDVAIGTPALWTYISLRLGHVHRSFSHPAHNVSPVSYLEYCTKRSAELPLSIYTTFRCHCQEDVYFDALIMDRLAFYTSRLKRLHIQTETTADGVVLLLQRFRSASAPLLEYFRIEGQEDAEFLDESPIFTGGTPRLSYLDFTTNVVLPPSRGPFPPLRTVTTLSIRGVDDMDYAHIRHLLHAMPSLTTLKLSMTFLMHENNTFPPIILPQLKTIVIKGEGGDWIAPYLMAPNLETLQIRAMSSGCPCIIELLGVHGKYASLRTLEVKETSWTVPPEDFNEAFLRSMPLLESVTFFLDFDTTDTILQTLTNPERTGDGQIEPDVIWPHLHGLYIKKATPSVIRLFLRYRAIRNCPIKELGLHYVTTSFRSKPTSRFKWIEEEMCDCEECEPESSDEDSDGLDWQSSDSSELSFI</sequence>
<protein>
    <submittedName>
        <fullName evidence="2">Uncharacterized protein</fullName>
    </submittedName>
</protein>
<accession>A0A067PML3</accession>
<dbReference type="EMBL" id="KL197723">
    <property type="protein sequence ID" value="KDQ56038.1"/>
    <property type="molecule type" value="Genomic_DNA"/>
</dbReference>
<dbReference type="OrthoDB" id="3047947at2759"/>
<evidence type="ECO:0000313" key="3">
    <source>
        <dbReference type="Proteomes" id="UP000027265"/>
    </source>
</evidence>
<name>A0A067PML3_9AGAM</name>
<dbReference type="Gene3D" id="3.80.10.10">
    <property type="entry name" value="Ribonuclease Inhibitor"/>
    <property type="match status" value="1"/>
</dbReference>
<evidence type="ECO:0000313" key="2">
    <source>
        <dbReference type="EMBL" id="KDQ56038.1"/>
    </source>
</evidence>
<reference evidence="3" key="1">
    <citation type="journal article" date="2014" name="Proc. Natl. Acad. Sci. U.S.A.">
        <title>Extensive sampling of basidiomycete genomes demonstrates inadequacy of the white-rot/brown-rot paradigm for wood decay fungi.</title>
        <authorList>
            <person name="Riley R."/>
            <person name="Salamov A.A."/>
            <person name="Brown D.W."/>
            <person name="Nagy L.G."/>
            <person name="Floudas D."/>
            <person name="Held B.W."/>
            <person name="Levasseur A."/>
            <person name="Lombard V."/>
            <person name="Morin E."/>
            <person name="Otillar R."/>
            <person name="Lindquist E.A."/>
            <person name="Sun H."/>
            <person name="LaButti K.M."/>
            <person name="Schmutz J."/>
            <person name="Jabbour D."/>
            <person name="Luo H."/>
            <person name="Baker S.E."/>
            <person name="Pisabarro A.G."/>
            <person name="Walton J.D."/>
            <person name="Blanchette R.A."/>
            <person name="Henrissat B."/>
            <person name="Martin F."/>
            <person name="Cullen D."/>
            <person name="Hibbett D.S."/>
            <person name="Grigoriev I.V."/>
        </authorList>
    </citation>
    <scope>NUCLEOTIDE SEQUENCE [LARGE SCALE GENOMIC DNA]</scope>
    <source>
        <strain evidence="3">MUCL 33604</strain>
    </source>
</reference>
<organism evidence="2 3">
    <name type="scientific">Jaapia argillacea MUCL 33604</name>
    <dbReference type="NCBI Taxonomy" id="933084"/>
    <lineage>
        <taxon>Eukaryota</taxon>
        <taxon>Fungi</taxon>
        <taxon>Dikarya</taxon>
        <taxon>Basidiomycota</taxon>
        <taxon>Agaricomycotina</taxon>
        <taxon>Agaricomycetes</taxon>
        <taxon>Agaricomycetidae</taxon>
        <taxon>Jaapiales</taxon>
        <taxon>Jaapiaceae</taxon>
        <taxon>Jaapia</taxon>
    </lineage>
</organism>
<dbReference type="InParanoid" id="A0A067PML3"/>
<dbReference type="AlphaFoldDB" id="A0A067PML3"/>
<feature type="compositionally biased region" description="Acidic residues" evidence="1">
    <location>
        <begin position="483"/>
        <end position="494"/>
    </location>
</feature>
<feature type="compositionally biased region" description="Polar residues" evidence="1">
    <location>
        <begin position="497"/>
        <end position="508"/>
    </location>
</feature>
<gene>
    <name evidence="2" type="ORF">JAAARDRAFT_208281</name>
</gene>
<keyword evidence="3" id="KW-1185">Reference proteome</keyword>